<dbReference type="PANTHER" id="PTHR44051">
    <property type="entry name" value="GLUTATHIONE S-TRANSFERASE-RELATED"/>
    <property type="match status" value="1"/>
</dbReference>
<dbReference type="Pfam" id="PF13409">
    <property type="entry name" value="GST_N_2"/>
    <property type="match status" value="1"/>
</dbReference>
<reference evidence="4" key="1">
    <citation type="submission" date="2023-06" db="EMBL/GenBank/DDBJ databases">
        <title>Genome-scale phylogeny and comparative genomics of the fungal order Sordariales.</title>
        <authorList>
            <consortium name="Lawrence Berkeley National Laboratory"/>
            <person name="Hensen N."/>
            <person name="Bonometti L."/>
            <person name="Westerberg I."/>
            <person name="Brannstrom I.O."/>
            <person name="Guillou S."/>
            <person name="Cros-Aarteil S."/>
            <person name="Calhoun S."/>
            <person name="Haridas S."/>
            <person name="Kuo A."/>
            <person name="Mondo S."/>
            <person name="Pangilinan J."/>
            <person name="Riley R."/>
            <person name="Labutti K."/>
            <person name="Andreopoulos B."/>
            <person name="Lipzen A."/>
            <person name="Chen C."/>
            <person name="Yanf M."/>
            <person name="Daum C."/>
            <person name="Ng V."/>
            <person name="Clum A."/>
            <person name="Steindorff A."/>
            <person name="Ohm R."/>
            <person name="Martin F."/>
            <person name="Silar P."/>
            <person name="Natvig D."/>
            <person name="Lalanne C."/>
            <person name="Gautier V."/>
            <person name="Ament-Velasquez S.L."/>
            <person name="Kruys A."/>
            <person name="Hutchinson M.I."/>
            <person name="Powell A.J."/>
            <person name="Barry K."/>
            <person name="Miller A.N."/>
            <person name="Grigoriev I.V."/>
            <person name="Debuchy R."/>
            <person name="Gladieux P."/>
            <person name="Thoren M.H."/>
            <person name="Johannesson H."/>
        </authorList>
    </citation>
    <scope>NUCLEOTIDE SEQUENCE</scope>
    <source>
        <strain evidence="4">CBS 307.81</strain>
    </source>
</reference>
<dbReference type="PROSITE" id="PS50404">
    <property type="entry name" value="GST_NTER"/>
    <property type="match status" value="1"/>
</dbReference>
<dbReference type="PANTHER" id="PTHR44051:SF9">
    <property type="entry name" value="GLUTATHIONE S-TRANSFERASE 1"/>
    <property type="match status" value="1"/>
</dbReference>
<comment type="similarity">
    <text evidence="1">Belongs to the GST superfamily.</text>
</comment>
<dbReference type="Gene3D" id="1.20.1050.10">
    <property type="match status" value="1"/>
</dbReference>
<sequence length="233" mass="26171">MPLTVHHLQTSQSERLPWLLEELGIPYTLKTYPRSPLLAPPEYKALHPQGTAPVLTDSSNNLTLAESGACIEYICHKYAGGKLFLKPGYTSYPDFLYWWHWANATFMPAVSRAFWLSRREGGKKGGKGEEEAGMAERRVEEGLRMLDERLGENNWLAGSEFTAADVMVVFPLTTFRYFYPELGVGRYGNVVRYLGRVGEREGYKRGMARCEPGMGLLLGAEGPEEGVMEGLRN</sequence>
<dbReference type="InterPro" id="IPR040079">
    <property type="entry name" value="Glutathione_S-Trfase"/>
</dbReference>
<dbReference type="InterPro" id="IPR036249">
    <property type="entry name" value="Thioredoxin-like_sf"/>
</dbReference>
<dbReference type="InterPro" id="IPR004046">
    <property type="entry name" value="GST_C"/>
</dbReference>
<dbReference type="CDD" id="cd03046">
    <property type="entry name" value="GST_N_GTT1_like"/>
    <property type="match status" value="1"/>
</dbReference>
<keyword evidence="5" id="KW-1185">Reference proteome</keyword>
<gene>
    <name evidence="4" type="ORF">QBC41DRAFT_359866</name>
</gene>
<evidence type="ECO:0000313" key="5">
    <source>
        <dbReference type="Proteomes" id="UP001174997"/>
    </source>
</evidence>
<dbReference type="PROSITE" id="PS50405">
    <property type="entry name" value="GST_CTER"/>
    <property type="match status" value="1"/>
</dbReference>
<accession>A0AA39YZV3</accession>
<dbReference type="SFLD" id="SFLDS00019">
    <property type="entry name" value="Glutathione_Transferase_(cytos"/>
    <property type="match status" value="1"/>
</dbReference>
<dbReference type="SUPFAM" id="SSF52833">
    <property type="entry name" value="Thioredoxin-like"/>
    <property type="match status" value="1"/>
</dbReference>
<evidence type="ECO:0000313" key="4">
    <source>
        <dbReference type="EMBL" id="KAK0661603.1"/>
    </source>
</evidence>
<feature type="domain" description="GST C-terminal" evidence="3">
    <location>
        <begin position="88"/>
        <end position="216"/>
    </location>
</feature>
<dbReference type="Proteomes" id="UP001174997">
    <property type="component" value="Unassembled WGS sequence"/>
</dbReference>
<dbReference type="Gene3D" id="3.40.30.10">
    <property type="entry name" value="Glutaredoxin"/>
    <property type="match status" value="1"/>
</dbReference>
<dbReference type="InterPro" id="IPR036282">
    <property type="entry name" value="Glutathione-S-Trfase_C_sf"/>
</dbReference>
<dbReference type="InterPro" id="IPR010987">
    <property type="entry name" value="Glutathione-S-Trfase_C-like"/>
</dbReference>
<dbReference type="EMBL" id="JAULSY010000151">
    <property type="protein sequence ID" value="KAK0661603.1"/>
    <property type="molecule type" value="Genomic_DNA"/>
</dbReference>
<evidence type="ECO:0000259" key="2">
    <source>
        <dbReference type="PROSITE" id="PS50404"/>
    </source>
</evidence>
<dbReference type="SFLD" id="SFLDG01150">
    <property type="entry name" value="Main.1:_Beta-like"/>
    <property type="match status" value="1"/>
</dbReference>
<comment type="caution">
    <text evidence="4">The sequence shown here is derived from an EMBL/GenBank/DDBJ whole genome shotgun (WGS) entry which is preliminary data.</text>
</comment>
<organism evidence="4 5">
    <name type="scientific">Cercophora samala</name>
    <dbReference type="NCBI Taxonomy" id="330535"/>
    <lineage>
        <taxon>Eukaryota</taxon>
        <taxon>Fungi</taxon>
        <taxon>Dikarya</taxon>
        <taxon>Ascomycota</taxon>
        <taxon>Pezizomycotina</taxon>
        <taxon>Sordariomycetes</taxon>
        <taxon>Sordariomycetidae</taxon>
        <taxon>Sordariales</taxon>
        <taxon>Lasiosphaeriaceae</taxon>
        <taxon>Cercophora</taxon>
    </lineage>
</organism>
<dbReference type="SFLD" id="SFLDG00358">
    <property type="entry name" value="Main_(cytGST)"/>
    <property type="match status" value="1"/>
</dbReference>
<dbReference type="Pfam" id="PF00043">
    <property type="entry name" value="GST_C"/>
    <property type="match status" value="1"/>
</dbReference>
<evidence type="ECO:0000259" key="3">
    <source>
        <dbReference type="PROSITE" id="PS50405"/>
    </source>
</evidence>
<name>A0AA39YZV3_9PEZI</name>
<feature type="domain" description="GST N-terminal" evidence="2">
    <location>
        <begin position="1"/>
        <end position="82"/>
    </location>
</feature>
<protein>
    <submittedName>
        <fullName evidence="4">Glutathione S-transferase</fullName>
    </submittedName>
</protein>
<dbReference type="SUPFAM" id="SSF47616">
    <property type="entry name" value="GST C-terminal domain-like"/>
    <property type="match status" value="1"/>
</dbReference>
<evidence type="ECO:0000256" key="1">
    <source>
        <dbReference type="ARBA" id="ARBA00007409"/>
    </source>
</evidence>
<dbReference type="InterPro" id="IPR004045">
    <property type="entry name" value="Glutathione_S-Trfase_N"/>
</dbReference>
<proteinExistence type="inferred from homology"/>
<dbReference type="AlphaFoldDB" id="A0AA39YZV3"/>